<dbReference type="PANTHER" id="PTHR28094:SF1">
    <property type="entry name" value="MEIOTICALLY UP-REGULATED GENE 113 PROTEIN"/>
    <property type="match status" value="1"/>
</dbReference>
<evidence type="ECO:0000313" key="4">
    <source>
        <dbReference type="Proteomes" id="UP001281614"/>
    </source>
</evidence>
<organism evidence="3 4">
    <name type="scientific">Colletotrichum kahawae</name>
    <name type="common">Coffee berry disease fungus</name>
    <dbReference type="NCBI Taxonomy" id="34407"/>
    <lineage>
        <taxon>Eukaryota</taxon>
        <taxon>Fungi</taxon>
        <taxon>Dikarya</taxon>
        <taxon>Ascomycota</taxon>
        <taxon>Pezizomycotina</taxon>
        <taxon>Sordariomycetes</taxon>
        <taxon>Hypocreomycetidae</taxon>
        <taxon>Glomerellales</taxon>
        <taxon>Glomerellaceae</taxon>
        <taxon>Colletotrichum</taxon>
        <taxon>Colletotrichum gloeosporioides species complex</taxon>
    </lineage>
</organism>
<dbReference type="SMART" id="SM00974">
    <property type="entry name" value="T5orf172"/>
    <property type="match status" value="1"/>
</dbReference>
<gene>
    <name evidence="3" type="ORF">CKAH01_02319</name>
</gene>
<dbReference type="Proteomes" id="UP001281614">
    <property type="component" value="Unassembled WGS sequence"/>
</dbReference>
<sequence>MEVLVQKSWVRNTNELYRCLDTELNAFTTCRGYSKSKPTCGNPISKVSRSKITPVLLNIVESGSISRATNHLKTLASLVLCKRYHQIQIAEKVAQWRIRLLSFLSHDAPGTQEAETDHHSTCTKASAHIRVNSLKLPTTHQPSKCYHTETNTEETSLASTVVKEEQDEKHVKTEAVPSPPGPLEDTVEYKNTIHTFVPYYQPKHIGMINKDIVNKLHVSFTKSEEEGYYKGEGYIYGYQLPQDHQMANLKAHKMVKIGFTNNYDRRMKEVQKKCHYEPQLIFAYKVTHHVKMEKIIHLLLRNYQRKERCPGCSVQHHEFFEVDASTAEAVVRMWAVWARLRPFDDAGSLSPYWSQKLKEMNTKDPDCWEKLIFDKVK</sequence>
<evidence type="ECO:0000256" key="1">
    <source>
        <dbReference type="SAM" id="MobiDB-lite"/>
    </source>
</evidence>
<feature type="region of interest" description="Disordered" evidence="1">
    <location>
        <begin position="165"/>
        <end position="184"/>
    </location>
</feature>
<protein>
    <submittedName>
        <fullName evidence="3">Chitin synthase</fullName>
    </submittedName>
</protein>
<evidence type="ECO:0000313" key="3">
    <source>
        <dbReference type="EMBL" id="KAK2730491.1"/>
    </source>
</evidence>
<dbReference type="AlphaFoldDB" id="A0AAD9XY80"/>
<comment type="caution">
    <text evidence="3">The sequence shown here is derived from an EMBL/GenBank/DDBJ whole genome shotgun (WGS) entry which is preliminary data.</text>
</comment>
<reference evidence="3" key="1">
    <citation type="submission" date="2023-02" db="EMBL/GenBank/DDBJ databases">
        <title>Colletotrichum kahawae CIFC_Que2 genome sequencing and assembly.</title>
        <authorList>
            <person name="Baroncelli R."/>
        </authorList>
    </citation>
    <scope>NUCLEOTIDE SEQUENCE</scope>
    <source>
        <strain evidence="3">CIFC_Que2</strain>
    </source>
</reference>
<dbReference type="InterPro" id="IPR018306">
    <property type="entry name" value="Phage_T5_Orf172_DNA-bd"/>
</dbReference>
<dbReference type="InterPro" id="IPR053006">
    <property type="entry name" value="Meiosis_regulatory"/>
</dbReference>
<feature type="domain" description="Bacteriophage T5 Orf172 DNA-binding" evidence="2">
    <location>
        <begin position="249"/>
        <end position="334"/>
    </location>
</feature>
<name>A0AAD9XY80_COLKA</name>
<dbReference type="EMBL" id="VYYT01000665">
    <property type="protein sequence ID" value="KAK2730491.1"/>
    <property type="molecule type" value="Genomic_DNA"/>
</dbReference>
<dbReference type="Pfam" id="PF10544">
    <property type="entry name" value="T5orf172"/>
    <property type="match status" value="1"/>
</dbReference>
<accession>A0AAD9XY80</accession>
<keyword evidence="4" id="KW-1185">Reference proteome</keyword>
<evidence type="ECO:0000259" key="2">
    <source>
        <dbReference type="SMART" id="SM00974"/>
    </source>
</evidence>
<proteinExistence type="predicted"/>
<dbReference type="PANTHER" id="PTHR28094">
    <property type="entry name" value="MEIOTICALLY UP-REGULATED GENE 113 PROTEIN"/>
    <property type="match status" value="1"/>
</dbReference>